<reference evidence="7 8" key="1">
    <citation type="submission" date="2019-07" db="EMBL/GenBank/DDBJ databases">
        <title>Complete Genome Sequence and Methylome Analysis of Arthrobacter luteus NEB113.</title>
        <authorList>
            <person name="Fomenkov A."/>
            <person name="Anton B.P."/>
            <person name="Vincze T."/>
            <person name="Roberts R.J."/>
        </authorList>
    </citation>
    <scope>NUCLEOTIDE SEQUENCE [LARGE SCALE GENOMIC DNA]</scope>
    <source>
        <strain evidence="7 8">NEB113</strain>
    </source>
</reference>
<dbReference type="SUPFAM" id="SSF53850">
    <property type="entry name" value="Periplasmic binding protein-like II"/>
    <property type="match status" value="1"/>
</dbReference>
<keyword evidence="4" id="KW-0804">Transcription</keyword>
<organism evidence="7 8">
    <name type="scientific">Cellulosimicrobium cellulans</name>
    <name type="common">Arthrobacter luteus</name>
    <dbReference type="NCBI Taxonomy" id="1710"/>
    <lineage>
        <taxon>Bacteria</taxon>
        <taxon>Bacillati</taxon>
        <taxon>Actinomycetota</taxon>
        <taxon>Actinomycetes</taxon>
        <taxon>Micrococcales</taxon>
        <taxon>Promicromonosporaceae</taxon>
        <taxon>Cellulosimicrobium</taxon>
    </lineage>
</organism>
<comment type="similarity">
    <text evidence="1">Belongs to the LysR transcriptional regulatory family.</text>
</comment>
<accession>A0ABX5X8W4</accession>
<dbReference type="InterPro" id="IPR000847">
    <property type="entry name" value="LysR_HTH_N"/>
</dbReference>
<dbReference type="PANTHER" id="PTHR30346">
    <property type="entry name" value="TRANSCRIPTIONAL DUAL REGULATOR HCAR-RELATED"/>
    <property type="match status" value="1"/>
</dbReference>
<gene>
    <name evidence="7" type="ORF">FOG94_05205</name>
</gene>
<dbReference type="InterPro" id="IPR005119">
    <property type="entry name" value="LysR_subst-bd"/>
</dbReference>
<dbReference type="PROSITE" id="PS50931">
    <property type="entry name" value="HTH_LYSR"/>
    <property type="match status" value="1"/>
</dbReference>
<keyword evidence="3" id="KW-0238">DNA-binding</keyword>
<dbReference type="EMBL" id="CP041694">
    <property type="protein sequence ID" value="QDP74641.1"/>
    <property type="molecule type" value="Genomic_DNA"/>
</dbReference>
<protein>
    <submittedName>
        <fullName evidence="7">LysR family transcriptional regulator</fullName>
    </submittedName>
</protein>
<feature type="region of interest" description="Disordered" evidence="5">
    <location>
        <begin position="1"/>
        <end position="43"/>
    </location>
</feature>
<feature type="domain" description="HTH lysR-type" evidence="6">
    <location>
        <begin position="55"/>
        <end position="112"/>
    </location>
</feature>
<dbReference type="Gene3D" id="3.40.190.10">
    <property type="entry name" value="Periplasmic binding protein-like II"/>
    <property type="match status" value="2"/>
</dbReference>
<feature type="compositionally biased region" description="Low complexity" evidence="5">
    <location>
        <begin position="1"/>
        <end position="13"/>
    </location>
</feature>
<dbReference type="CDD" id="cd08423">
    <property type="entry name" value="PBP2_LTTR_like_6"/>
    <property type="match status" value="1"/>
</dbReference>
<keyword evidence="8" id="KW-1185">Reference proteome</keyword>
<dbReference type="InterPro" id="IPR036388">
    <property type="entry name" value="WH-like_DNA-bd_sf"/>
</dbReference>
<sequence>MTTKFTPQTTATRTARRDGRSGMASRVRPPHRARPAHSRARFPVAPLPDSIGRMIDLAAVDALLAVERTGTVHAAARDLGYTPSAVSQQVKRLERDLGARLLDRQGRGVVLTAAGRRVVEEGRALREQVESLRARLHDAGARPTGTVRLGSFSTAVRGVVAPLLARVRDDVPDLRLVVEETEPWDAVAAVAAGTLDLALVHHWEGVGLALPPSLRAEELFRDEADVLVHALSPLAGRAALTPSDLLDETWVCTPDGTICYEWFCHMFAREPRVPRIDFRCLEFASQVEVVAQDLAVALVPRLGRGPLPADVVAVPVREPVPTRPVTVVWRATMTDAPAVRYLRERLRAAGTRHGREPLGPVSTPADEGT</sequence>
<evidence type="ECO:0000256" key="5">
    <source>
        <dbReference type="SAM" id="MobiDB-lite"/>
    </source>
</evidence>
<dbReference type="PANTHER" id="PTHR30346:SF29">
    <property type="entry name" value="LYSR SUBSTRATE-BINDING"/>
    <property type="match status" value="1"/>
</dbReference>
<evidence type="ECO:0000256" key="4">
    <source>
        <dbReference type="ARBA" id="ARBA00023163"/>
    </source>
</evidence>
<keyword evidence="2" id="KW-0805">Transcription regulation</keyword>
<evidence type="ECO:0000256" key="1">
    <source>
        <dbReference type="ARBA" id="ARBA00009437"/>
    </source>
</evidence>
<evidence type="ECO:0000256" key="2">
    <source>
        <dbReference type="ARBA" id="ARBA00023015"/>
    </source>
</evidence>
<evidence type="ECO:0000313" key="8">
    <source>
        <dbReference type="Proteomes" id="UP000319068"/>
    </source>
</evidence>
<name>A0ABX5X8W4_CELCE</name>
<evidence type="ECO:0000256" key="3">
    <source>
        <dbReference type="ARBA" id="ARBA00023125"/>
    </source>
</evidence>
<dbReference type="Pfam" id="PF00126">
    <property type="entry name" value="HTH_1"/>
    <property type="match status" value="1"/>
</dbReference>
<dbReference type="Gene3D" id="1.10.10.10">
    <property type="entry name" value="Winged helix-like DNA-binding domain superfamily/Winged helix DNA-binding domain"/>
    <property type="match status" value="1"/>
</dbReference>
<dbReference type="Pfam" id="PF03466">
    <property type="entry name" value="LysR_substrate"/>
    <property type="match status" value="1"/>
</dbReference>
<feature type="compositionally biased region" description="Basic residues" evidence="5">
    <location>
        <begin position="28"/>
        <end position="40"/>
    </location>
</feature>
<evidence type="ECO:0000259" key="6">
    <source>
        <dbReference type="PROSITE" id="PS50931"/>
    </source>
</evidence>
<dbReference type="SUPFAM" id="SSF46785">
    <property type="entry name" value="Winged helix' DNA-binding domain"/>
    <property type="match status" value="1"/>
</dbReference>
<proteinExistence type="inferred from homology"/>
<evidence type="ECO:0000313" key="7">
    <source>
        <dbReference type="EMBL" id="QDP74641.1"/>
    </source>
</evidence>
<dbReference type="Proteomes" id="UP000319068">
    <property type="component" value="Chromosome"/>
</dbReference>
<dbReference type="InterPro" id="IPR036390">
    <property type="entry name" value="WH_DNA-bd_sf"/>
</dbReference>